<dbReference type="EMBL" id="RBED01000147">
    <property type="protein sequence ID" value="RNL49154.1"/>
    <property type="molecule type" value="Genomic_DNA"/>
</dbReference>
<dbReference type="RefSeq" id="WP_123256935.1">
    <property type="nucleotide sequence ID" value="NZ_RBED01000147.1"/>
</dbReference>
<keyword evidence="2" id="KW-1185">Reference proteome</keyword>
<dbReference type="Proteomes" id="UP000273807">
    <property type="component" value="Unassembled WGS sequence"/>
</dbReference>
<evidence type="ECO:0000313" key="1">
    <source>
        <dbReference type="EMBL" id="RNL49154.1"/>
    </source>
</evidence>
<organism evidence="1 2">
    <name type="scientific">Arthrobacter oryzae</name>
    <dbReference type="NCBI Taxonomy" id="409290"/>
    <lineage>
        <taxon>Bacteria</taxon>
        <taxon>Bacillati</taxon>
        <taxon>Actinomycetota</taxon>
        <taxon>Actinomycetes</taxon>
        <taxon>Micrococcales</taxon>
        <taxon>Micrococcaceae</taxon>
        <taxon>Arthrobacter</taxon>
    </lineage>
</organism>
<proteinExistence type="predicted"/>
<dbReference type="OrthoDB" id="5122836at2"/>
<gene>
    <name evidence="1" type="ORF">D7003_18800</name>
</gene>
<name>A0A3N0BM87_9MICC</name>
<reference evidence="1 2" key="1">
    <citation type="submission" date="2018-10" db="EMBL/GenBank/DDBJ databases">
        <title>Genome sequencing of Arthrobacter oryzae TNB02.</title>
        <authorList>
            <person name="Cho Y.-J."/>
            <person name="Cho A."/>
            <person name="Kim O.-S."/>
        </authorList>
    </citation>
    <scope>NUCLEOTIDE SEQUENCE [LARGE SCALE GENOMIC DNA]</scope>
    <source>
        <strain evidence="1 2">TNB02</strain>
    </source>
</reference>
<sequence>MTTLPDRIEIRVTTRQTLDDELEQAVRDLQEAALQTRTRGILITCHEAGHYTAELSDQVPFGITRELVH</sequence>
<comment type="caution">
    <text evidence="1">The sequence shown here is derived from an EMBL/GenBank/DDBJ whole genome shotgun (WGS) entry which is preliminary data.</text>
</comment>
<accession>A0A3N0BM87</accession>
<evidence type="ECO:0000313" key="2">
    <source>
        <dbReference type="Proteomes" id="UP000273807"/>
    </source>
</evidence>
<dbReference type="AlphaFoldDB" id="A0A3N0BM87"/>
<protein>
    <submittedName>
        <fullName evidence="1">Uncharacterized protein</fullName>
    </submittedName>
</protein>